<dbReference type="AlphaFoldDB" id="A0A953L8D8"/>
<evidence type="ECO:0000256" key="1">
    <source>
        <dbReference type="SAM" id="SignalP"/>
    </source>
</evidence>
<protein>
    <submittedName>
        <fullName evidence="3">Beta-lactamase family protein</fullName>
    </submittedName>
</protein>
<organism evidence="3 4">
    <name type="scientific">Membranihabitans marinus</name>
    <dbReference type="NCBI Taxonomy" id="1227546"/>
    <lineage>
        <taxon>Bacteria</taxon>
        <taxon>Pseudomonadati</taxon>
        <taxon>Bacteroidota</taxon>
        <taxon>Saprospiria</taxon>
        <taxon>Saprospirales</taxon>
        <taxon>Saprospiraceae</taxon>
        <taxon>Membranihabitans</taxon>
    </lineage>
</organism>
<keyword evidence="1" id="KW-0732">Signal</keyword>
<dbReference type="RefSeq" id="WP_222579089.1">
    <property type="nucleotide sequence ID" value="NZ_JAHVHU010000005.1"/>
</dbReference>
<dbReference type="SUPFAM" id="SSF56601">
    <property type="entry name" value="beta-lactamase/transpeptidase-like"/>
    <property type="match status" value="1"/>
</dbReference>
<dbReference type="EMBL" id="JAHVHU010000005">
    <property type="protein sequence ID" value="MBY5957570.1"/>
    <property type="molecule type" value="Genomic_DNA"/>
</dbReference>
<evidence type="ECO:0000313" key="4">
    <source>
        <dbReference type="Proteomes" id="UP000753961"/>
    </source>
</evidence>
<dbReference type="Pfam" id="PF00144">
    <property type="entry name" value="Beta-lactamase"/>
    <property type="match status" value="1"/>
</dbReference>
<dbReference type="InterPro" id="IPR001466">
    <property type="entry name" value="Beta-lactam-related"/>
</dbReference>
<sequence length="366" mass="41031">MPSIHLLGIICLLFSCSKNAMPPDSVRTEDALYFPDQESEIWATTSMGELNWNTPAALDLYDYLSENRTRAFIILHKGKIVTEKYWGENIQKTGPFDKNSQWYWASAGKTLTAFLTGLAQQQKLLNINDKTSNYLGKNWTSMPIEKENQITIRHQLTMTTGLDFTTDDNTCTTSDCLNYKVDPGTQWFYHNAPYTLLAAVLSSASKQSYNEFTTQQLRSKIGMDGQWRSHKNNVVYWSTARSAARFGLLLLSKGKWGDDDIMTDTAFLAAMTTPSQDLNPSYGFLTWLNGQSAIVLPGQTTVIQQTLAEAAPSDLFAAMGKNGQFINVVPGQDLVIVRMGEAPANDLVPLIFHNEMWKKIHAVIQK</sequence>
<dbReference type="InterPro" id="IPR012338">
    <property type="entry name" value="Beta-lactam/transpept-like"/>
</dbReference>
<name>A0A953L8D8_9BACT</name>
<feature type="domain" description="Beta-lactamase-related" evidence="2">
    <location>
        <begin position="71"/>
        <end position="339"/>
    </location>
</feature>
<evidence type="ECO:0000259" key="2">
    <source>
        <dbReference type="Pfam" id="PF00144"/>
    </source>
</evidence>
<reference evidence="3" key="1">
    <citation type="submission" date="2021-06" db="EMBL/GenBank/DDBJ databases">
        <title>44 bacteria genomes isolated from Dapeng, Shenzhen.</title>
        <authorList>
            <person name="Zheng W."/>
            <person name="Yu S."/>
            <person name="Huang Y."/>
        </authorList>
    </citation>
    <scope>NUCLEOTIDE SEQUENCE</scope>
    <source>
        <strain evidence="3">DP5N28-2</strain>
    </source>
</reference>
<keyword evidence="4" id="KW-1185">Reference proteome</keyword>
<accession>A0A953L8D8</accession>
<evidence type="ECO:0000313" key="3">
    <source>
        <dbReference type="EMBL" id="MBY5957570.1"/>
    </source>
</evidence>
<feature type="chain" id="PRO_5037285455" evidence="1">
    <location>
        <begin position="21"/>
        <end position="366"/>
    </location>
</feature>
<dbReference type="Proteomes" id="UP000753961">
    <property type="component" value="Unassembled WGS sequence"/>
</dbReference>
<dbReference type="InterPro" id="IPR050789">
    <property type="entry name" value="Diverse_Enzym_Activities"/>
</dbReference>
<proteinExistence type="predicted"/>
<feature type="signal peptide" evidence="1">
    <location>
        <begin position="1"/>
        <end position="20"/>
    </location>
</feature>
<gene>
    <name evidence="3" type="ORF">KUV50_05445</name>
</gene>
<dbReference type="PANTHER" id="PTHR43283:SF7">
    <property type="entry name" value="BETA-LACTAMASE-RELATED DOMAIN-CONTAINING PROTEIN"/>
    <property type="match status" value="1"/>
</dbReference>
<dbReference type="Gene3D" id="3.40.710.10">
    <property type="entry name" value="DD-peptidase/beta-lactamase superfamily"/>
    <property type="match status" value="1"/>
</dbReference>
<dbReference type="PANTHER" id="PTHR43283">
    <property type="entry name" value="BETA-LACTAMASE-RELATED"/>
    <property type="match status" value="1"/>
</dbReference>
<comment type="caution">
    <text evidence="3">The sequence shown here is derived from an EMBL/GenBank/DDBJ whole genome shotgun (WGS) entry which is preliminary data.</text>
</comment>